<dbReference type="Pfam" id="PF13517">
    <property type="entry name" value="FG-GAP_3"/>
    <property type="match status" value="2"/>
</dbReference>
<sequence>MALGSAGSGLLALPMLSDGMNFDWPQYYETIQTASRLTCHTVQSADLDGDGQDELICRGPAGINAYSYDPVTGQWISLPPGPAWSDAAGWAAECYYATIQAADLNGDGRAELFGHGPNGTEVWSYDPTTGVWSEVPCGSDPLADGSWDGAETYTTLQCADLDGDGSAELLARGTTGIVAWKLTATGFVALPDGPGWSDAASWNLPQYYATIQCADVDGDGSAELVGRDNQQLQVWKLTASGWQGLPFGPSMADADGWNQPQYYTTIQFADLDGDGAAELLARNNTQIEAWKLTDDGWAGLPPGPLMPDVDAWNLPQYYTTIQCADLDGDGADELFARNNTQIAVWKLVDQAWQQLTYGPMFSDADGWNLPQYYSTIRTASVLAGATTSGRASSTVAVLIARSAYSMLTYRYATSGWVATTAPWPNLNDDAYQAVAELLGLSAGLQVRNIYNDSSALTHAASTLITKPIPAPPPSYTGSPTVWNETVTQLAAEVGWAIAVNGWYGNVSGLTTATYLDQNMGLSTVCGTLQLDQDSTSAELSLLSIAFNIAWAVLGVAAPLASAVAGVLATACTAAAGSWSSGPLQGDVVQLQAELTNAFTSAQQLQQGQQLAITGGYSTAPVVGDYGMLAAIGGQLQSGSPAWNWDGGEGAMELAAVQSYAVSCWQALVLPAQWRWSVNPTAITWQNDPSYADYVTNEWFWDLSGTGEVCATYFTSHYDGPMRAPSMVLPATMQLLFGPDSADIGGPVYPLLVSLGDVLTAQNGWPQLTGDWTSPDDSNCEHVQPPYGPEVAAGSPPGGAPMPPHANVADRGNRLAIVPVDTSVRGEVYEPVPADDLNDLQVRARVLRVAGDQVLVRVTVSNHGLVAAEAVQIVEASLAGRSALGGLPSRPTHIGAGRRVSRQLWFGAPSKTEGTSDLRVRLVLRDGEHVEMVALSQP</sequence>
<reference evidence="2 3" key="1">
    <citation type="submission" date="2018-02" db="EMBL/GenBank/DDBJ databases">
        <authorList>
            <person name="Cohen D.B."/>
            <person name="Kent A.D."/>
        </authorList>
    </citation>
    <scope>NUCLEOTIDE SEQUENCE [LARGE SCALE GENOMIC DNA]</scope>
    <source>
        <strain evidence="2">1</strain>
    </source>
</reference>
<name>A0A2N9JD57_9ACTN</name>
<dbReference type="Gene3D" id="2.130.10.130">
    <property type="entry name" value="Integrin alpha, N-terminal"/>
    <property type="match status" value="1"/>
</dbReference>
<dbReference type="RefSeq" id="WP_158680824.1">
    <property type="nucleotide sequence ID" value="NZ_BAAAGO010000042.1"/>
</dbReference>
<evidence type="ECO:0000313" key="3">
    <source>
        <dbReference type="Proteomes" id="UP000238164"/>
    </source>
</evidence>
<dbReference type="PANTHER" id="PTHR46580">
    <property type="entry name" value="SENSOR KINASE-RELATED"/>
    <property type="match status" value="1"/>
</dbReference>
<dbReference type="OrthoDB" id="514320at2"/>
<dbReference type="InterPro" id="IPR028994">
    <property type="entry name" value="Integrin_alpha_N"/>
</dbReference>
<protein>
    <submittedName>
        <fullName evidence="2">Uncharacterized protein</fullName>
    </submittedName>
</protein>
<evidence type="ECO:0000313" key="2">
    <source>
        <dbReference type="EMBL" id="SPD85693.1"/>
    </source>
</evidence>
<dbReference type="InterPro" id="IPR013517">
    <property type="entry name" value="FG-GAP"/>
</dbReference>
<keyword evidence="3" id="KW-1185">Reference proteome</keyword>
<dbReference type="EMBL" id="LT985188">
    <property type="protein sequence ID" value="SPD85693.1"/>
    <property type="molecule type" value="Genomic_DNA"/>
</dbReference>
<dbReference type="AlphaFoldDB" id="A0A2N9JD57"/>
<dbReference type="SUPFAM" id="SSF69318">
    <property type="entry name" value="Integrin alpha N-terminal domain"/>
    <property type="match status" value="1"/>
</dbReference>
<proteinExistence type="predicted"/>
<evidence type="ECO:0000256" key="1">
    <source>
        <dbReference type="ARBA" id="ARBA00022729"/>
    </source>
</evidence>
<accession>A0A2N9JD57</accession>
<gene>
    <name evidence="2" type="ORF">MPLG2_0657</name>
</gene>
<keyword evidence="1" id="KW-0732">Signal</keyword>
<dbReference type="Proteomes" id="UP000238164">
    <property type="component" value="Chromosome 1"/>
</dbReference>
<dbReference type="KEGG" id="mgg:MPLG2_0657"/>
<organism evidence="2 3">
    <name type="scientific">Micropruina glycogenica</name>
    <dbReference type="NCBI Taxonomy" id="75385"/>
    <lineage>
        <taxon>Bacteria</taxon>
        <taxon>Bacillati</taxon>
        <taxon>Actinomycetota</taxon>
        <taxon>Actinomycetes</taxon>
        <taxon>Propionibacteriales</taxon>
        <taxon>Nocardioidaceae</taxon>
        <taxon>Micropruina</taxon>
    </lineage>
</organism>